<dbReference type="AlphaFoldDB" id="A0A9P8L5D6"/>
<reference evidence="2" key="1">
    <citation type="submission" date="2021-03" db="EMBL/GenBank/DDBJ databases">
        <title>Comparative genomics and phylogenomic investigation of the class Geoglossomycetes provide insights into ecological specialization and systematics.</title>
        <authorList>
            <person name="Melie T."/>
            <person name="Pirro S."/>
            <person name="Miller A.N."/>
            <person name="Quandt A."/>
        </authorList>
    </citation>
    <scope>NUCLEOTIDE SEQUENCE</scope>
    <source>
        <strain evidence="2">GBOQ0MN5Z8</strain>
    </source>
</reference>
<proteinExistence type="predicted"/>
<comment type="caution">
    <text evidence="2">The sequence shown here is derived from an EMBL/GenBank/DDBJ whole genome shotgun (WGS) entry which is preliminary data.</text>
</comment>
<feature type="compositionally biased region" description="Basic and acidic residues" evidence="1">
    <location>
        <begin position="21"/>
        <end position="41"/>
    </location>
</feature>
<organism evidence="2 3">
    <name type="scientific">Glutinoglossum americanum</name>
    <dbReference type="NCBI Taxonomy" id="1670608"/>
    <lineage>
        <taxon>Eukaryota</taxon>
        <taxon>Fungi</taxon>
        <taxon>Dikarya</taxon>
        <taxon>Ascomycota</taxon>
        <taxon>Pezizomycotina</taxon>
        <taxon>Geoglossomycetes</taxon>
        <taxon>Geoglossales</taxon>
        <taxon>Geoglossaceae</taxon>
        <taxon>Glutinoglossum</taxon>
    </lineage>
</organism>
<keyword evidence="3" id="KW-1185">Reference proteome</keyword>
<dbReference type="Proteomes" id="UP000698800">
    <property type="component" value="Unassembled WGS sequence"/>
</dbReference>
<gene>
    <name evidence="2" type="ORF">FGG08_001382</name>
</gene>
<name>A0A9P8L5D6_9PEZI</name>
<sequence>MSQGKSTPKKQKTGIHTLADVSRHNSNEGNQEHYEPEKNAAEDDDLSYNPSQHSSEDITDSDSEDDELDDDKDMLGIPKMEEEADEIGSDMEETVTADEKVIRQKGGRASKDVEASVRADPRLNTLNKRRDKRFGSLINRTYVDGLPDKDLRDDELKYIVDFKKAERGARWALIPDENGDLVKLGDRIYREIGTRRLYKRKSRTDPRDKSFTVMEVTK</sequence>
<evidence type="ECO:0000256" key="1">
    <source>
        <dbReference type="SAM" id="MobiDB-lite"/>
    </source>
</evidence>
<evidence type="ECO:0000313" key="3">
    <source>
        <dbReference type="Proteomes" id="UP000698800"/>
    </source>
</evidence>
<feature type="region of interest" description="Disordered" evidence="1">
    <location>
        <begin position="1"/>
        <end position="116"/>
    </location>
</feature>
<dbReference type="EMBL" id="JAGHQL010000018">
    <property type="protein sequence ID" value="KAH0544484.1"/>
    <property type="molecule type" value="Genomic_DNA"/>
</dbReference>
<feature type="compositionally biased region" description="Acidic residues" evidence="1">
    <location>
        <begin position="57"/>
        <end position="72"/>
    </location>
</feature>
<feature type="compositionally biased region" description="Acidic residues" evidence="1">
    <location>
        <begin position="82"/>
        <end position="96"/>
    </location>
</feature>
<protein>
    <submittedName>
        <fullName evidence="2">Uncharacterized protein</fullName>
    </submittedName>
</protein>
<evidence type="ECO:0000313" key="2">
    <source>
        <dbReference type="EMBL" id="KAH0544484.1"/>
    </source>
</evidence>
<accession>A0A9P8L5D6</accession>